<comment type="caution">
    <text evidence="4">The sequence shown here is derived from an EMBL/GenBank/DDBJ whole genome shotgun (WGS) entry which is preliminary data.</text>
</comment>
<dbReference type="EMBL" id="JAMSHJ010000005">
    <property type="protein sequence ID" value="KAI5402266.1"/>
    <property type="molecule type" value="Genomic_DNA"/>
</dbReference>
<dbReference type="InterPro" id="IPR007942">
    <property type="entry name" value="PLipase-like"/>
</dbReference>
<dbReference type="Gramene" id="Psat05G0003700-T1">
    <property type="protein sequence ID" value="KAI5402266.1"/>
    <property type="gene ID" value="KIW84_050037"/>
</dbReference>
<protein>
    <recommendedName>
        <fullName evidence="6">Plant phospholipase-like protein</fullName>
    </recommendedName>
</protein>
<feature type="compositionally biased region" description="Polar residues" evidence="2">
    <location>
        <begin position="57"/>
        <end position="75"/>
    </location>
</feature>
<keyword evidence="3" id="KW-1133">Transmembrane helix</keyword>
<dbReference type="Pfam" id="PF05278">
    <property type="entry name" value="PEARLI-4"/>
    <property type="match status" value="1"/>
</dbReference>
<evidence type="ECO:0000256" key="3">
    <source>
        <dbReference type="SAM" id="Phobius"/>
    </source>
</evidence>
<evidence type="ECO:0000256" key="2">
    <source>
        <dbReference type="SAM" id="MobiDB-lite"/>
    </source>
</evidence>
<keyword evidence="5" id="KW-1185">Reference proteome</keyword>
<sequence>MHASSFSIFLNSHFSFLLIIVITIILIPMDVMSANSSNCGNASNPYHQCTQACFQKTKGNNKAQSNRKTSSSYGRSFTDGDLGKKVINGERRTYPGCPKASNPYHTCDANCNKSSSNSGATPHSKIDPRKKIGSKPEPPILPRKNGTINNNLSNVSSTKPHHSENIKIESKEDEIIPSSGPISAQLHIPHVMPKEQVKDSVTEDKVAASDEIVPITTYSVETGSKDFSFSDTPVPRNNDKEVDTSSDGETDSVISESRIQIGKYNVKESFGSILQTILDKYGDIGASCDLESVVMRSYYMECVCFVVRELQSSSDSLTKSKVNELLDIVKDIESAHLRVAWLRNTLDEIAENVELIRQHQDMEIEKANYDREMESLREKLESELVTLAQKEQEVADIHMRIPEIRDRLRNLEQLMSSGSENEQTMLPIKSKIDQLL</sequence>
<dbReference type="Proteomes" id="UP001058974">
    <property type="component" value="Chromosome 5"/>
</dbReference>
<keyword evidence="3" id="KW-0472">Membrane</keyword>
<proteinExistence type="predicted"/>
<accession>A0A9D4WHJ1</accession>
<feature type="region of interest" description="Disordered" evidence="2">
    <location>
        <begin position="224"/>
        <end position="253"/>
    </location>
</feature>
<keyword evidence="3" id="KW-0812">Transmembrane</keyword>
<feature type="transmembrane region" description="Helical" evidence="3">
    <location>
        <begin position="6"/>
        <end position="27"/>
    </location>
</feature>
<evidence type="ECO:0000256" key="1">
    <source>
        <dbReference type="SAM" id="Coils"/>
    </source>
</evidence>
<organism evidence="4 5">
    <name type="scientific">Pisum sativum</name>
    <name type="common">Garden pea</name>
    <name type="synonym">Lathyrus oleraceus</name>
    <dbReference type="NCBI Taxonomy" id="3888"/>
    <lineage>
        <taxon>Eukaryota</taxon>
        <taxon>Viridiplantae</taxon>
        <taxon>Streptophyta</taxon>
        <taxon>Embryophyta</taxon>
        <taxon>Tracheophyta</taxon>
        <taxon>Spermatophyta</taxon>
        <taxon>Magnoliopsida</taxon>
        <taxon>eudicotyledons</taxon>
        <taxon>Gunneridae</taxon>
        <taxon>Pentapetalae</taxon>
        <taxon>rosids</taxon>
        <taxon>fabids</taxon>
        <taxon>Fabales</taxon>
        <taxon>Fabaceae</taxon>
        <taxon>Papilionoideae</taxon>
        <taxon>50 kb inversion clade</taxon>
        <taxon>NPAAA clade</taxon>
        <taxon>Hologalegina</taxon>
        <taxon>IRL clade</taxon>
        <taxon>Fabeae</taxon>
        <taxon>Lathyrus</taxon>
    </lineage>
</organism>
<evidence type="ECO:0000313" key="4">
    <source>
        <dbReference type="EMBL" id="KAI5402266.1"/>
    </source>
</evidence>
<dbReference type="OrthoDB" id="1506770at2759"/>
<feature type="region of interest" description="Disordered" evidence="2">
    <location>
        <begin position="57"/>
        <end position="77"/>
    </location>
</feature>
<name>A0A9D4WHJ1_PEA</name>
<feature type="coiled-coil region" evidence="1">
    <location>
        <begin position="352"/>
        <end position="393"/>
    </location>
</feature>
<evidence type="ECO:0000313" key="5">
    <source>
        <dbReference type="Proteomes" id="UP001058974"/>
    </source>
</evidence>
<reference evidence="4 5" key="1">
    <citation type="journal article" date="2022" name="Nat. Genet.">
        <title>Improved pea reference genome and pan-genome highlight genomic features and evolutionary characteristics.</title>
        <authorList>
            <person name="Yang T."/>
            <person name="Liu R."/>
            <person name="Luo Y."/>
            <person name="Hu S."/>
            <person name="Wang D."/>
            <person name="Wang C."/>
            <person name="Pandey M.K."/>
            <person name="Ge S."/>
            <person name="Xu Q."/>
            <person name="Li N."/>
            <person name="Li G."/>
            <person name="Huang Y."/>
            <person name="Saxena R.K."/>
            <person name="Ji Y."/>
            <person name="Li M."/>
            <person name="Yan X."/>
            <person name="He Y."/>
            <person name="Liu Y."/>
            <person name="Wang X."/>
            <person name="Xiang C."/>
            <person name="Varshney R.K."/>
            <person name="Ding H."/>
            <person name="Gao S."/>
            <person name="Zong X."/>
        </authorList>
    </citation>
    <scope>NUCLEOTIDE SEQUENCE [LARGE SCALE GENOMIC DNA]</scope>
    <source>
        <strain evidence="4 5">cv. Zhongwan 6</strain>
    </source>
</reference>
<evidence type="ECO:0008006" key="6">
    <source>
        <dbReference type="Google" id="ProtNLM"/>
    </source>
</evidence>
<feature type="compositionally biased region" description="Polar residues" evidence="2">
    <location>
        <begin position="146"/>
        <end position="158"/>
    </location>
</feature>
<gene>
    <name evidence="4" type="ORF">KIW84_050037</name>
</gene>
<keyword evidence="1" id="KW-0175">Coiled coil</keyword>
<dbReference type="AlphaFoldDB" id="A0A9D4WHJ1"/>
<feature type="region of interest" description="Disordered" evidence="2">
    <location>
        <begin position="113"/>
        <end position="165"/>
    </location>
</feature>
<dbReference type="PANTHER" id="PTHR35358:SF7">
    <property type="entry name" value="EXPRESSED PROTEIN"/>
    <property type="match status" value="1"/>
</dbReference>
<dbReference type="PANTHER" id="PTHR35358">
    <property type="entry name" value="OS06G0711100 PROTEIN"/>
    <property type="match status" value="1"/>
</dbReference>